<dbReference type="PROSITE" id="PS50127">
    <property type="entry name" value="UBC_2"/>
    <property type="match status" value="1"/>
</dbReference>
<protein>
    <recommendedName>
        <fullName evidence="1">UBC core domain-containing protein</fullName>
    </recommendedName>
</protein>
<dbReference type="VEuPathDB" id="VectorBase:HLOH_041160"/>
<dbReference type="Gene3D" id="3.10.110.10">
    <property type="entry name" value="Ubiquitin Conjugating Enzyme"/>
    <property type="match status" value="1"/>
</dbReference>
<dbReference type="InterPro" id="IPR000608">
    <property type="entry name" value="UBC"/>
</dbReference>
<organism evidence="2 3">
    <name type="scientific">Haemaphysalis longicornis</name>
    <name type="common">Bush tick</name>
    <dbReference type="NCBI Taxonomy" id="44386"/>
    <lineage>
        <taxon>Eukaryota</taxon>
        <taxon>Metazoa</taxon>
        <taxon>Ecdysozoa</taxon>
        <taxon>Arthropoda</taxon>
        <taxon>Chelicerata</taxon>
        <taxon>Arachnida</taxon>
        <taxon>Acari</taxon>
        <taxon>Parasitiformes</taxon>
        <taxon>Ixodida</taxon>
        <taxon>Ixodoidea</taxon>
        <taxon>Ixodidae</taxon>
        <taxon>Haemaphysalinae</taxon>
        <taxon>Haemaphysalis</taxon>
    </lineage>
</organism>
<name>A0A9J6FMP9_HAELO</name>
<evidence type="ECO:0000313" key="3">
    <source>
        <dbReference type="Proteomes" id="UP000821853"/>
    </source>
</evidence>
<dbReference type="AlphaFoldDB" id="A0A9J6FMP9"/>
<dbReference type="PANTHER" id="PTHR24067">
    <property type="entry name" value="UBIQUITIN-CONJUGATING ENZYME E2"/>
    <property type="match status" value="1"/>
</dbReference>
<dbReference type="InterPro" id="IPR016135">
    <property type="entry name" value="UBQ-conjugating_enzyme/RWD"/>
</dbReference>
<dbReference type="Pfam" id="PF00179">
    <property type="entry name" value="UQ_con"/>
    <property type="match status" value="1"/>
</dbReference>
<dbReference type="EMBL" id="JABSTR010000002">
    <property type="protein sequence ID" value="KAH9363545.1"/>
    <property type="molecule type" value="Genomic_DNA"/>
</dbReference>
<keyword evidence="3" id="KW-1185">Reference proteome</keyword>
<sequence>MQKEPIPGVSVDVDNVGSDLTQWTVDMEGAKGTLYEGEKFQLTFKFSLKYPFQSPEVTFVEPNVPVHPHVYSNGHICLSILGDGWSPCPDSAVSLPEHHLHALKLQKEGVVTATVLTLKEGDRAVSAKSCVKAAIPADTGRTKAKITTKLVFCTTKKSLSCFARINNMPLNNPCMTYVHHRWIWLHQIICYTEPFFSH</sequence>
<dbReference type="SMART" id="SM00212">
    <property type="entry name" value="UBCc"/>
    <property type="match status" value="1"/>
</dbReference>
<evidence type="ECO:0000313" key="2">
    <source>
        <dbReference type="EMBL" id="KAH9363545.1"/>
    </source>
</evidence>
<comment type="caution">
    <text evidence="2">The sequence shown here is derived from an EMBL/GenBank/DDBJ whole genome shotgun (WGS) entry which is preliminary data.</text>
</comment>
<dbReference type="InterPro" id="IPR050113">
    <property type="entry name" value="Ub_conjugating_enzyme"/>
</dbReference>
<proteinExistence type="predicted"/>
<dbReference type="OrthoDB" id="406833at2759"/>
<feature type="domain" description="UBC core" evidence="1">
    <location>
        <begin position="1"/>
        <end position="144"/>
    </location>
</feature>
<gene>
    <name evidence="2" type="ORF">HPB48_005922</name>
</gene>
<evidence type="ECO:0000259" key="1">
    <source>
        <dbReference type="PROSITE" id="PS50127"/>
    </source>
</evidence>
<dbReference type="SUPFAM" id="SSF54495">
    <property type="entry name" value="UBC-like"/>
    <property type="match status" value="1"/>
</dbReference>
<dbReference type="Proteomes" id="UP000821853">
    <property type="component" value="Chromosome 10"/>
</dbReference>
<reference evidence="2 3" key="1">
    <citation type="journal article" date="2020" name="Cell">
        <title>Large-Scale Comparative Analyses of Tick Genomes Elucidate Their Genetic Diversity and Vector Capacities.</title>
        <authorList>
            <consortium name="Tick Genome and Microbiome Consortium (TIGMIC)"/>
            <person name="Jia N."/>
            <person name="Wang J."/>
            <person name="Shi W."/>
            <person name="Du L."/>
            <person name="Sun Y."/>
            <person name="Zhan W."/>
            <person name="Jiang J.F."/>
            <person name="Wang Q."/>
            <person name="Zhang B."/>
            <person name="Ji P."/>
            <person name="Bell-Sakyi L."/>
            <person name="Cui X.M."/>
            <person name="Yuan T.T."/>
            <person name="Jiang B.G."/>
            <person name="Yang W.F."/>
            <person name="Lam T.T."/>
            <person name="Chang Q.C."/>
            <person name="Ding S.J."/>
            <person name="Wang X.J."/>
            <person name="Zhu J.G."/>
            <person name="Ruan X.D."/>
            <person name="Zhao L."/>
            <person name="Wei J.T."/>
            <person name="Ye R.Z."/>
            <person name="Que T.C."/>
            <person name="Du C.H."/>
            <person name="Zhou Y.H."/>
            <person name="Cheng J.X."/>
            <person name="Dai P.F."/>
            <person name="Guo W.B."/>
            <person name="Han X.H."/>
            <person name="Huang E.J."/>
            <person name="Li L.F."/>
            <person name="Wei W."/>
            <person name="Gao Y.C."/>
            <person name="Liu J.Z."/>
            <person name="Shao H.Z."/>
            <person name="Wang X."/>
            <person name="Wang C.C."/>
            <person name="Yang T.C."/>
            <person name="Huo Q.B."/>
            <person name="Li W."/>
            <person name="Chen H.Y."/>
            <person name="Chen S.E."/>
            <person name="Zhou L.G."/>
            <person name="Ni X.B."/>
            <person name="Tian J.H."/>
            <person name="Sheng Y."/>
            <person name="Liu T."/>
            <person name="Pan Y.S."/>
            <person name="Xia L.Y."/>
            <person name="Li J."/>
            <person name="Zhao F."/>
            <person name="Cao W.C."/>
        </authorList>
    </citation>
    <scope>NUCLEOTIDE SEQUENCE [LARGE SCALE GENOMIC DNA]</scope>
    <source>
        <strain evidence="2">HaeL-2018</strain>
    </source>
</reference>
<accession>A0A9J6FMP9</accession>
<dbReference type="CDD" id="cd23808">
    <property type="entry name" value="UBCc_UBE2W"/>
    <property type="match status" value="1"/>
</dbReference>